<organism evidence="2 3">
    <name type="scientific">Aureobasidium melanogenum (strain CBS 110374)</name>
    <name type="common">Aureobasidium pullulans var. melanogenum</name>
    <dbReference type="NCBI Taxonomy" id="1043003"/>
    <lineage>
        <taxon>Eukaryota</taxon>
        <taxon>Fungi</taxon>
        <taxon>Dikarya</taxon>
        <taxon>Ascomycota</taxon>
        <taxon>Pezizomycotina</taxon>
        <taxon>Dothideomycetes</taxon>
        <taxon>Dothideomycetidae</taxon>
        <taxon>Dothideales</taxon>
        <taxon>Saccotheciaceae</taxon>
        <taxon>Aureobasidium</taxon>
    </lineage>
</organism>
<sequence length="162" mass="17978">MLDVICCAVKLSAELKDRILQLNADYLNDIETHLVFIDDLSRVYTEPDEVGECGGSIMAPFAGQSPYNCYKLLKQLCEDNGSDIDCDSFAIIDERSLDDGTMVLVTEPEESDGVESMSVRIAFEMLQSQLFLRMAGSTTVEEDRERAARSHDGVLRPGTDID</sequence>
<dbReference type="HOGENOM" id="CLU_108091_0_0_1"/>
<reference evidence="2 3" key="1">
    <citation type="journal article" date="2014" name="BMC Genomics">
        <title>Genome sequencing of four Aureobasidium pullulans varieties: biotechnological potential, stress tolerance, and description of new species.</title>
        <authorList>
            <person name="Gostin Ar C."/>
            <person name="Ohm R.A."/>
            <person name="Kogej T."/>
            <person name="Sonjak S."/>
            <person name="Turk M."/>
            <person name="Zajc J."/>
            <person name="Zalar P."/>
            <person name="Grube M."/>
            <person name="Sun H."/>
            <person name="Han J."/>
            <person name="Sharma A."/>
            <person name="Chiniquy J."/>
            <person name="Ngan C.Y."/>
            <person name="Lipzen A."/>
            <person name="Barry K."/>
            <person name="Grigoriev I.V."/>
            <person name="Gunde-Cimerman N."/>
        </authorList>
    </citation>
    <scope>NUCLEOTIDE SEQUENCE [LARGE SCALE GENOMIC DNA]</scope>
    <source>
        <strain evidence="2 3">CBS 110374</strain>
    </source>
</reference>
<protein>
    <submittedName>
        <fullName evidence="2">Uncharacterized protein</fullName>
    </submittedName>
</protein>
<evidence type="ECO:0000313" key="3">
    <source>
        <dbReference type="Proteomes" id="UP000030672"/>
    </source>
</evidence>
<evidence type="ECO:0000256" key="1">
    <source>
        <dbReference type="SAM" id="MobiDB-lite"/>
    </source>
</evidence>
<evidence type="ECO:0000313" key="2">
    <source>
        <dbReference type="EMBL" id="KEQ58393.1"/>
    </source>
</evidence>
<gene>
    <name evidence="2" type="ORF">M437DRAFT_88700</name>
</gene>
<accession>A0A074VDE5</accession>
<dbReference type="Proteomes" id="UP000030672">
    <property type="component" value="Unassembled WGS sequence"/>
</dbReference>
<dbReference type="EMBL" id="KL584856">
    <property type="protein sequence ID" value="KEQ58393.1"/>
    <property type="molecule type" value="Genomic_DNA"/>
</dbReference>
<dbReference type="RefSeq" id="XP_040875416.1">
    <property type="nucleotide sequence ID" value="XM_041028890.1"/>
</dbReference>
<feature type="compositionally biased region" description="Basic and acidic residues" evidence="1">
    <location>
        <begin position="141"/>
        <end position="154"/>
    </location>
</feature>
<name>A0A074VDE5_AURM1</name>
<proteinExistence type="predicted"/>
<dbReference type="AlphaFoldDB" id="A0A074VDE5"/>
<feature type="region of interest" description="Disordered" evidence="1">
    <location>
        <begin position="141"/>
        <end position="162"/>
    </location>
</feature>
<keyword evidence="3" id="KW-1185">Reference proteome</keyword>
<dbReference type="GeneID" id="63922263"/>